<sequence length="192" mass="20332">MGETIPLSSGSPSNAAGFGEMVRVVVRRLGNGVDCLRRVEKVPRPAMFPADSRLLDMDDARVRDLVALGFERAGAELPADAIVMGCAFEVGDETHKCAWICDEPAASGALVSRVADWLRNSPVSRRAVIAAMLAAMYVIPSPFQMGEVIASAEPLVRMVRGINVCPAAHASTIDPRCIVLGPLCGMADVNGQ</sequence>
<evidence type="ECO:0000313" key="2">
    <source>
        <dbReference type="Proteomes" id="UP000009014"/>
    </source>
</evidence>
<keyword evidence="2" id="KW-1185">Reference proteome</keyword>
<reference evidence="1 2" key="1">
    <citation type="submission" date="2012-05" db="EMBL/GenBank/DDBJ databases">
        <title>Complete genome of the Bcep22-like bacteriophage BcepMigl.</title>
        <authorList>
            <person name="Gill J.J."/>
            <person name="Migl D.M."/>
            <person name="Summer E.J."/>
            <person name="Gonzlaez C.F."/>
            <person name="Young R."/>
        </authorList>
    </citation>
    <scope>NUCLEOTIDE SEQUENCE [LARGE SCALE GENOMIC DNA]</scope>
</reference>
<dbReference type="Proteomes" id="UP000009014">
    <property type="component" value="Segment"/>
</dbReference>
<dbReference type="KEGG" id="vg:14296486"/>
<name>I6XGD0_9CAUD</name>
<dbReference type="OrthoDB" id="15687at10239"/>
<evidence type="ECO:0000313" key="1">
    <source>
        <dbReference type="EMBL" id="AFN39096.1"/>
    </source>
</evidence>
<accession>I6XGD0</accession>
<dbReference type="GeneID" id="14296486"/>
<gene>
    <name evidence="1" type="ORF">BcepMigl_gp27</name>
</gene>
<proteinExistence type="predicted"/>
<protein>
    <submittedName>
        <fullName evidence="1">Uncharacterized protein</fullName>
    </submittedName>
</protein>
<dbReference type="EMBL" id="JX104231">
    <property type="protein sequence ID" value="AFN39096.1"/>
    <property type="molecule type" value="Genomic_DNA"/>
</dbReference>
<organism evidence="1 2">
    <name type="scientific">Burkholderia phage BcepMigl</name>
    <dbReference type="NCBI Taxonomy" id="2886899"/>
    <lineage>
        <taxon>Viruses</taxon>
        <taxon>Duplodnaviria</taxon>
        <taxon>Heunggongvirae</taxon>
        <taxon>Uroviricota</taxon>
        <taxon>Caudoviricetes</taxon>
        <taxon>Lessievirus</taxon>
        <taxon>Lessievirus bcepmigl</taxon>
    </lineage>
</organism>
<dbReference type="RefSeq" id="YP_007236773.1">
    <property type="nucleotide sequence ID" value="NC_019917.1"/>
</dbReference>